<gene>
    <name evidence="2" type="ORF">Poly41_53970</name>
</gene>
<evidence type="ECO:0000313" key="3">
    <source>
        <dbReference type="Proteomes" id="UP000319143"/>
    </source>
</evidence>
<proteinExistence type="predicted"/>
<keyword evidence="1" id="KW-1133">Transmembrane helix</keyword>
<dbReference type="AlphaFoldDB" id="A0A5C6D8A6"/>
<evidence type="ECO:0000256" key="1">
    <source>
        <dbReference type="SAM" id="Phobius"/>
    </source>
</evidence>
<feature type="transmembrane region" description="Helical" evidence="1">
    <location>
        <begin position="24"/>
        <end position="45"/>
    </location>
</feature>
<evidence type="ECO:0000313" key="2">
    <source>
        <dbReference type="EMBL" id="TWU33018.1"/>
    </source>
</evidence>
<keyword evidence="1" id="KW-0472">Membrane</keyword>
<accession>A0A5C6D8A6</accession>
<dbReference type="RefSeq" id="WP_146530185.1">
    <property type="nucleotide sequence ID" value="NZ_SJPV01000011.1"/>
</dbReference>
<keyword evidence="3" id="KW-1185">Reference proteome</keyword>
<organism evidence="2 3">
    <name type="scientific">Novipirellula artificiosorum</name>
    <dbReference type="NCBI Taxonomy" id="2528016"/>
    <lineage>
        <taxon>Bacteria</taxon>
        <taxon>Pseudomonadati</taxon>
        <taxon>Planctomycetota</taxon>
        <taxon>Planctomycetia</taxon>
        <taxon>Pirellulales</taxon>
        <taxon>Pirellulaceae</taxon>
        <taxon>Novipirellula</taxon>
    </lineage>
</organism>
<name>A0A5C6D8A6_9BACT</name>
<reference evidence="2 3" key="1">
    <citation type="submission" date="2019-02" db="EMBL/GenBank/DDBJ databases">
        <title>Deep-cultivation of Planctomycetes and their phenomic and genomic characterization uncovers novel biology.</title>
        <authorList>
            <person name="Wiegand S."/>
            <person name="Jogler M."/>
            <person name="Boedeker C."/>
            <person name="Pinto D."/>
            <person name="Vollmers J."/>
            <person name="Rivas-Marin E."/>
            <person name="Kohn T."/>
            <person name="Peeters S.H."/>
            <person name="Heuer A."/>
            <person name="Rast P."/>
            <person name="Oberbeckmann S."/>
            <person name="Bunk B."/>
            <person name="Jeske O."/>
            <person name="Meyerdierks A."/>
            <person name="Storesund J.E."/>
            <person name="Kallscheuer N."/>
            <person name="Luecker S."/>
            <person name="Lage O.M."/>
            <person name="Pohl T."/>
            <person name="Merkel B.J."/>
            <person name="Hornburger P."/>
            <person name="Mueller R.-W."/>
            <person name="Bruemmer F."/>
            <person name="Labrenz M."/>
            <person name="Spormann A.M."/>
            <person name="Op Den Camp H."/>
            <person name="Overmann J."/>
            <person name="Amann R."/>
            <person name="Jetten M.S.M."/>
            <person name="Mascher T."/>
            <person name="Medema M.H."/>
            <person name="Devos D.P."/>
            <person name="Kaster A.-K."/>
            <person name="Ovreas L."/>
            <person name="Rohde M."/>
            <person name="Galperin M.Y."/>
            <person name="Jogler C."/>
        </authorList>
    </citation>
    <scope>NUCLEOTIDE SEQUENCE [LARGE SCALE GENOMIC DNA]</scope>
    <source>
        <strain evidence="2 3">Poly41</strain>
    </source>
</reference>
<dbReference type="EMBL" id="SJPV01000011">
    <property type="protein sequence ID" value="TWU33018.1"/>
    <property type="molecule type" value="Genomic_DNA"/>
</dbReference>
<dbReference type="Proteomes" id="UP000319143">
    <property type="component" value="Unassembled WGS sequence"/>
</dbReference>
<protein>
    <submittedName>
        <fullName evidence="2">Uncharacterized protein</fullName>
    </submittedName>
</protein>
<comment type="caution">
    <text evidence="2">The sequence shown here is derived from an EMBL/GenBank/DDBJ whole genome shotgun (WGS) entry which is preliminary data.</text>
</comment>
<keyword evidence="1" id="KW-0812">Transmembrane</keyword>
<dbReference type="OrthoDB" id="245771at2"/>
<sequence>MKIDRYNQTHPSSERRCGFPVRRFTRWGTLPSLVTLVFAAFLPFAPFEAVGNASESAAATQQATSEKKTQNDLPKSHDAAKKLLRRVVFGLASGPAFESKFRQRVWTTGREGIGVGTYEQSGYQTGQFHLQMTMFDGDGKHTLQQISDGRLSWTRTAIADKVTLKRVDVSRLDEWTHPDLPEDQLPLRLRVGGWIEMLESIEQDHQLQVNSATMTGQPVWVITAVMPQSQRDELMKRSGRSEWPELYPAKIRIAISKTGNSKTGFGKFLPVRFEYYSAAPAAETSTTKNNTDHAERLISLVELYAIREITAPPVERFRFENRDVEVNFTNETSRYMKQFGVDEQVQTAELDERRWNTHR</sequence>